<evidence type="ECO:0000259" key="3">
    <source>
        <dbReference type="Pfam" id="PF03358"/>
    </source>
</evidence>
<dbReference type="PANTHER" id="PTHR43278:SF1">
    <property type="entry name" value="IRON-SULFUR FLAVOPROTEIN MJ1083"/>
    <property type="match status" value="1"/>
</dbReference>
<dbReference type="EMBL" id="AP023420">
    <property type="protein sequence ID" value="BCK84612.1"/>
    <property type="molecule type" value="Genomic_DNA"/>
</dbReference>
<evidence type="ECO:0000313" key="5">
    <source>
        <dbReference type="Proteomes" id="UP000679848"/>
    </source>
</evidence>
<sequence>MMMKERLILGISGSPRKGANTDLMLMEAMKAAETVEGIRTEIIYLRDYEIHNCKGCFACCREPGKKDGGAHACAMFRDGMDEIYPKLKACDGLIIASPVYFQSVSAQVKQFMDRTEGLLRYGTSQYQYGLQNKVGGGLVVGGNRNAGEELTMLELQAFFQVHDMIVVGSGGEPTPGCYNGGACTTYPQKGDVRDAVLADELGMKSCRNLGIRVAKTVMMLNRA</sequence>
<dbReference type="PANTHER" id="PTHR43278">
    <property type="entry name" value="NAD(P)H-DEPENDENT FMN-CONTAINING OXIDOREDUCTASE YWQN-RELATED"/>
    <property type="match status" value="1"/>
</dbReference>
<dbReference type="Pfam" id="PF03358">
    <property type="entry name" value="FMN_red"/>
    <property type="match status" value="1"/>
</dbReference>
<accession>A0A810QEN6</accession>
<name>A0A810QEN6_9FIRM</name>
<proteinExistence type="predicted"/>
<dbReference type="Gene3D" id="3.40.50.360">
    <property type="match status" value="1"/>
</dbReference>
<organism evidence="4 5">
    <name type="scientific">Pusillibacter faecalis</name>
    <dbReference type="NCBI Taxonomy" id="2714358"/>
    <lineage>
        <taxon>Bacteria</taxon>
        <taxon>Bacillati</taxon>
        <taxon>Bacillota</taxon>
        <taxon>Clostridia</taxon>
        <taxon>Eubacteriales</taxon>
        <taxon>Oscillospiraceae</taxon>
        <taxon>Pusillibacter</taxon>
    </lineage>
</organism>
<evidence type="ECO:0000256" key="1">
    <source>
        <dbReference type="ARBA" id="ARBA00022630"/>
    </source>
</evidence>
<keyword evidence="1" id="KW-0285">Flavoprotein</keyword>
<dbReference type="SUPFAM" id="SSF52218">
    <property type="entry name" value="Flavoproteins"/>
    <property type="match status" value="1"/>
</dbReference>
<dbReference type="KEGG" id="pfaa:MM59RIKEN_19310"/>
<dbReference type="InterPro" id="IPR051796">
    <property type="entry name" value="ISF_SsuE-like"/>
</dbReference>
<dbReference type="InterPro" id="IPR029039">
    <property type="entry name" value="Flavoprotein-like_sf"/>
</dbReference>
<keyword evidence="2" id="KW-0288">FMN</keyword>
<gene>
    <name evidence="4" type="ORF">MM59RIKEN_19310</name>
</gene>
<feature type="domain" description="NADPH-dependent FMN reductase-like" evidence="3">
    <location>
        <begin position="8"/>
        <end position="169"/>
    </location>
</feature>
<dbReference type="Proteomes" id="UP000679848">
    <property type="component" value="Chromosome"/>
</dbReference>
<evidence type="ECO:0000256" key="2">
    <source>
        <dbReference type="ARBA" id="ARBA00022643"/>
    </source>
</evidence>
<protein>
    <submittedName>
        <fullName evidence="4">Flavodoxin</fullName>
    </submittedName>
</protein>
<dbReference type="RefSeq" id="WP_213543237.1">
    <property type="nucleotide sequence ID" value="NZ_AP023420.1"/>
</dbReference>
<keyword evidence="5" id="KW-1185">Reference proteome</keyword>
<dbReference type="InterPro" id="IPR005025">
    <property type="entry name" value="FMN_Rdtase-like_dom"/>
</dbReference>
<dbReference type="AlphaFoldDB" id="A0A810QEN6"/>
<reference evidence="4" key="1">
    <citation type="submission" date="2020-09" db="EMBL/GenBank/DDBJ databases">
        <title>New species isolated from human feces.</title>
        <authorList>
            <person name="Kitahara M."/>
            <person name="Shigeno Y."/>
            <person name="Shime M."/>
            <person name="Matsumoto Y."/>
            <person name="Nakamura S."/>
            <person name="Motooka D."/>
            <person name="Fukuoka S."/>
            <person name="Nishikawa H."/>
            <person name="Benno Y."/>
        </authorList>
    </citation>
    <scope>NUCLEOTIDE SEQUENCE</scope>
    <source>
        <strain evidence="4">MM59</strain>
    </source>
</reference>
<dbReference type="GO" id="GO:0016491">
    <property type="term" value="F:oxidoreductase activity"/>
    <property type="evidence" value="ECO:0007669"/>
    <property type="project" value="InterPro"/>
</dbReference>
<evidence type="ECO:0000313" key="4">
    <source>
        <dbReference type="EMBL" id="BCK84612.1"/>
    </source>
</evidence>